<evidence type="ECO:0000256" key="3">
    <source>
        <dbReference type="ARBA" id="ARBA00023224"/>
    </source>
</evidence>
<dbReference type="Proteomes" id="UP001069802">
    <property type="component" value="Unassembled WGS sequence"/>
</dbReference>
<dbReference type="PANTHER" id="PTHR32089">
    <property type="entry name" value="METHYL-ACCEPTING CHEMOTAXIS PROTEIN MCPB"/>
    <property type="match status" value="1"/>
</dbReference>
<evidence type="ECO:0000259" key="8">
    <source>
        <dbReference type="PROSITE" id="PS50192"/>
    </source>
</evidence>
<dbReference type="InterPro" id="IPR000727">
    <property type="entry name" value="T_SNARE_dom"/>
</dbReference>
<proteinExistence type="inferred from homology"/>
<feature type="domain" description="T-SNARE coiled-coil homology" evidence="8">
    <location>
        <begin position="225"/>
        <end position="287"/>
    </location>
</feature>
<feature type="domain" description="Methyl-accepting transducer" evidence="7">
    <location>
        <begin position="73"/>
        <end position="295"/>
    </location>
</feature>
<dbReference type="PRINTS" id="PR00260">
    <property type="entry name" value="CHEMTRNSDUCR"/>
</dbReference>
<dbReference type="SMART" id="SM00283">
    <property type="entry name" value="MA"/>
    <property type="match status" value="1"/>
</dbReference>
<feature type="region of interest" description="Disordered" evidence="6">
    <location>
        <begin position="328"/>
        <end position="348"/>
    </location>
</feature>
<evidence type="ECO:0000256" key="1">
    <source>
        <dbReference type="ARBA" id="ARBA00004429"/>
    </source>
</evidence>
<evidence type="ECO:0000256" key="5">
    <source>
        <dbReference type="PROSITE-ProRule" id="PRU00284"/>
    </source>
</evidence>
<dbReference type="Pfam" id="PF00015">
    <property type="entry name" value="MCPsignal"/>
    <property type="match status" value="1"/>
</dbReference>
<evidence type="ECO:0000256" key="4">
    <source>
        <dbReference type="ARBA" id="ARBA00029447"/>
    </source>
</evidence>
<evidence type="ECO:0000313" key="10">
    <source>
        <dbReference type="Proteomes" id="UP001069802"/>
    </source>
</evidence>
<comment type="subcellular location">
    <subcellularLocation>
        <location evidence="1">Cell inner membrane</location>
        <topology evidence="1">Multi-pass membrane protein</topology>
    </subcellularLocation>
</comment>
<evidence type="ECO:0000313" key="9">
    <source>
        <dbReference type="EMBL" id="MCZ4279746.1"/>
    </source>
</evidence>
<dbReference type="RefSeq" id="WP_269421943.1">
    <property type="nucleotide sequence ID" value="NZ_JAPWGY010000001.1"/>
</dbReference>
<comment type="caution">
    <text evidence="9">The sequence shown here is derived from an EMBL/GenBank/DDBJ whole genome shotgun (WGS) entry which is preliminary data.</text>
</comment>
<dbReference type="InterPro" id="IPR004090">
    <property type="entry name" value="Chemotax_Me-accpt_rcpt"/>
</dbReference>
<dbReference type="PROSITE" id="PS50111">
    <property type="entry name" value="CHEMOTAXIS_TRANSDUC_2"/>
    <property type="match status" value="1"/>
</dbReference>
<dbReference type="PROSITE" id="PS50192">
    <property type="entry name" value="T_SNARE"/>
    <property type="match status" value="1"/>
</dbReference>
<protein>
    <submittedName>
        <fullName evidence="9">Methyl-accepting chemotaxis protein</fullName>
    </submittedName>
</protein>
<evidence type="ECO:0000256" key="6">
    <source>
        <dbReference type="SAM" id="MobiDB-lite"/>
    </source>
</evidence>
<organism evidence="9 10">
    <name type="scientific">Kiloniella laminariae</name>
    <dbReference type="NCBI Taxonomy" id="454162"/>
    <lineage>
        <taxon>Bacteria</taxon>
        <taxon>Pseudomonadati</taxon>
        <taxon>Pseudomonadota</taxon>
        <taxon>Alphaproteobacteria</taxon>
        <taxon>Rhodospirillales</taxon>
        <taxon>Kiloniellaceae</taxon>
        <taxon>Kiloniella</taxon>
    </lineage>
</organism>
<comment type="similarity">
    <text evidence="4">Belongs to the methyl-accepting chemotaxis (MCP) protein family.</text>
</comment>
<accession>A0ABT4LF64</accession>
<dbReference type="CDD" id="cd11386">
    <property type="entry name" value="MCP_signal"/>
    <property type="match status" value="1"/>
</dbReference>
<evidence type="ECO:0000256" key="2">
    <source>
        <dbReference type="ARBA" id="ARBA00022519"/>
    </source>
</evidence>
<reference evidence="9" key="1">
    <citation type="submission" date="2022-12" db="EMBL/GenBank/DDBJ databases">
        <title>Bacterial isolates from different developmental stages of Nematostella vectensis.</title>
        <authorList>
            <person name="Fraune S."/>
        </authorList>
    </citation>
    <scope>NUCLEOTIDE SEQUENCE</scope>
    <source>
        <strain evidence="9">G21630-S1</strain>
    </source>
</reference>
<dbReference type="InterPro" id="IPR004089">
    <property type="entry name" value="MCPsignal_dom"/>
</dbReference>
<keyword evidence="10" id="KW-1185">Reference proteome</keyword>
<keyword evidence="3 5" id="KW-0807">Transducer</keyword>
<gene>
    <name evidence="9" type="ORF">O4H49_03075</name>
</gene>
<name>A0ABT4LF64_9PROT</name>
<keyword evidence="2" id="KW-1003">Cell membrane</keyword>
<keyword evidence="2" id="KW-0997">Cell inner membrane</keyword>
<dbReference type="PANTHER" id="PTHR32089:SF112">
    <property type="entry name" value="LYSOZYME-LIKE PROTEIN-RELATED"/>
    <property type="match status" value="1"/>
</dbReference>
<evidence type="ECO:0000259" key="7">
    <source>
        <dbReference type="PROSITE" id="PS50111"/>
    </source>
</evidence>
<dbReference type="EMBL" id="JAPWGY010000001">
    <property type="protein sequence ID" value="MCZ4279746.1"/>
    <property type="molecule type" value="Genomic_DNA"/>
</dbReference>
<dbReference type="Gene3D" id="1.10.287.950">
    <property type="entry name" value="Methyl-accepting chemotaxis protein"/>
    <property type="match status" value="1"/>
</dbReference>
<keyword evidence="2" id="KW-0472">Membrane</keyword>
<dbReference type="SUPFAM" id="SSF58104">
    <property type="entry name" value="Methyl-accepting chemotaxis protein (MCP) signaling domain"/>
    <property type="match status" value="1"/>
</dbReference>
<sequence length="632" mass="67569">MNRSGILEPGKAMVHANLDNYPDMAAENASPALYSKAHLIACRAACHARRDLHTLGDALQGEFEGTMSQAQKAGETMTAASEETRQALNDVAERSRQLEVDAETATQNVDAVAAATEEMNASIALVGDHVAKTAEGAKGASAEATQAAETIQTLASASERIGSVVRLIEGIAGQTNLLALNATIEAARAGDAGKGFAVVASEVKSLAQQTAKATQDITAQIEEIQQVTRLAVEAISSITKVIGEVEDFSSEVADRVQEQVAAVNEIGRNAQQAAVSTRQVTATMAHVVGQVNHVTETTTRHQDSAHSLHELVEALNLRLQTAVRSSYAPAAAEPAKTNSETYDKNGDKNGDKTAAVAAAFVPFDLDCRLTIPGLPGFVDSRLRQMTASGGQLFFDGSPQNSAASADNIVPEVNREVSLNLLPLGDFAARITAVSPTGCSFDFSTPAQSAITALLDGNIAIDQPFIARCIRSARRISTRFEQAVDQGEISLEDLFDRDYQAVEDSNPLQHLTRYLPLTDKLLPEFQETVLDFDSRVAFCAAVDVNGYLPTHNLKYNHPQRPNDPVWNAGNCRNRRIFTDRTGAAAGANTAPYLLQSYLRDMGGGNFILMKDLSAPITVHGKQWGNLRLGYSPT</sequence>